<feature type="compositionally biased region" description="Basic and acidic residues" evidence="1">
    <location>
        <begin position="357"/>
        <end position="372"/>
    </location>
</feature>
<dbReference type="AlphaFoldDB" id="A0A166MX16"/>
<feature type="non-terminal residue" evidence="2">
    <location>
        <position position="439"/>
    </location>
</feature>
<dbReference type="EMBL" id="KV426863">
    <property type="protein sequence ID" value="KZV78517.1"/>
    <property type="molecule type" value="Genomic_DNA"/>
</dbReference>
<dbReference type="OrthoDB" id="3232941at2759"/>
<accession>A0A166MX16</accession>
<dbReference type="InParanoid" id="A0A166MX16"/>
<name>A0A166MX16_EXIGL</name>
<evidence type="ECO:0000313" key="2">
    <source>
        <dbReference type="EMBL" id="KZV78517.1"/>
    </source>
</evidence>
<sequence>MTDLALRNAKARLFHTAARHILEPLRVAAADGIELVSADGAVRKCFPILAIYAADYPEQCLVACTRYGSRCPKCDAAKTDFDSGQPGTPRNPLDTLARMTEAHDTNPDSLSAIDVFLRQYGVNYVPQPFWEDWPHTNIHQSITPDILHQLYQGIIKHLTAWATELVGADELDARFKRAGLAHGLRHFKDGISGLQRVSGEEHKAIAKQLLACMAGIPQKDAVRAARCLLDFTYLAQYACHSEETLRMMDEVLADFHSYSDVFIRTGAAKSLELPKLHSLVHYTTSIRLFGTTGGYNTEQTERLHIDFAKQAYDASHHREGEYLPFMCSWLERREKMNRFAAHQARLDNKTYTSLKRPPSDRKRPAVDYTKHPSEKHCTLSRIVKDHGAASFAEELVVWIKQYVKTEWGKLTTSVPLPPYTIPTIETLAFDTWNQVKFHT</sequence>
<gene>
    <name evidence="2" type="ORF">EXIGLDRAFT_662374</name>
</gene>
<protein>
    <submittedName>
        <fullName evidence="2">Uncharacterized protein</fullName>
    </submittedName>
</protein>
<evidence type="ECO:0000313" key="3">
    <source>
        <dbReference type="Proteomes" id="UP000077266"/>
    </source>
</evidence>
<reference evidence="2 3" key="1">
    <citation type="journal article" date="2016" name="Mol. Biol. Evol.">
        <title>Comparative Genomics of Early-Diverging Mushroom-Forming Fungi Provides Insights into the Origins of Lignocellulose Decay Capabilities.</title>
        <authorList>
            <person name="Nagy L.G."/>
            <person name="Riley R."/>
            <person name="Tritt A."/>
            <person name="Adam C."/>
            <person name="Daum C."/>
            <person name="Floudas D."/>
            <person name="Sun H."/>
            <person name="Yadav J.S."/>
            <person name="Pangilinan J."/>
            <person name="Larsson K.H."/>
            <person name="Matsuura K."/>
            <person name="Barry K."/>
            <person name="Labutti K."/>
            <person name="Kuo R."/>
            <person name="Ohm R.A."/>
            <person name="Bhattacharya S.S."/>
            <person name="Shirouzu T."/>
            <person name="Yoshinaga Y."/>
            <person name="Martin F.M."/>
            <person name="Grigoriev I.V."/>
            <person name="Hibbett D.S."/>
        </authorList>
    </citation>
    <scope>NUCLEOTIDE SEQUENCE [LARGE SCALE GENOMIC DNA]</scope>
    <source>
        <strain evidence="2 3">HHB12029</strain>
    </source>
</reference>
<feature type="region of interest" description="Disordered" evidence="1">
    <location>
        <begin position="351"/>
        <end position="372"/>
    </location>
</feature>
<keyword evidence="3" id="KW-1185">Reference proteome</keyword>
<organism evidence="2 3">
    <name type="scientific">Exidia glandulosa HHB12029</name>
    <dbReference type="NCBI Taxonomy" id="1314781"/>
    <lineage>
        <taxon>Eukaryota</taxon>
        <taxon>Fungi</taxon>
        <taxon>Dikarya</taxon>
        <taxon>Basidiomycota</taxon>
        <taxon>Agaricomycotina</taxon>
        <taxon>Agaricomycetes</taxon>
        <taxon>Auriculariales</taxon>
        <taxon>Exidiaceae</taxon>
        <taxon>Exidia</taxon>
    </lineage>
</organism>
<dbReference type="Proteomes" id="UP000077266">
    <property type="component" value="Unassembled WGS sequence"/>
</dbReference>
<dbReference type="Pfam" id="PF18759">
    <property type="entry name" value="Plavaka"/>
    <property type="match status" value="1"/>
</dbReference>
<dbReference type="InterPro" id="IPR041078">
    <property type="entry name" value="Plavaka"/>
</dbReference>
<proteinExistence type="predicted"/>
<evidence type="ECO:0000256" key="1">
    <source>
        <dbReference type="SAM" id="MobiDB-lite"/>
    </source>
</evidence>